<evidence type="ECO:0000313" key="2">
    <source>
        <dbReference type="Proteomes" id="UP001320706"/>
    </source>
</evidence>
<proteinExistence type="predicted"/>
<accession>A0ACC3S548</accession>
<reference evidence="1" key="1">
    <citation type="submission" date="2024-02" db="EMBL/GenBank/DDBJ databases">
        <title>Metagenome Assembled Genome of Zalaria obscura JY119.</title>
        <authorList>
            <person name="Vighnesh L."/>
            <person name="Jagadeeshwari U."/>
            <person name="Venkata Ramana C."/>
            <person name="Sasikala C."/>
        </authorList>
    </citation>
    <scope>NUCLEOTIDE SEQUENCE</scope>
    <source>
        <strain evidence="1">JY119</strain>
    </source>
</reference>
<gene>
    <name evidence="1" type="ORF">M8818_007223</name>
</gene>
<protein>
    <submittedName>
        <fullName evidence="1">Uncharacterized protein</fullName>
    </submittedName>
</protein>
<name>A0ACC3S548_9PEZI</name>
<sequence>MSNAEIPPVHDVVIIGAGPCGLAVAARLCEHTPSAIFTDEEHNRYHWIAKHASRATIKNNRTGHTTKPCERPKRYSTLVLDSSGEEWMARWNHLFKTFQIEHLRSPMFFHPDPGDRDGLLAYTHEMSREAELTEIRGCVGKEVSKHKAKKRREGMVKGRKADLEIDERDRKDYYTPSSSLFGDYCRCIVNRYGIREGLIKNESVQDIDYSLFRELSQSEDLFRIRTDKGIHHARAVVLAVGAGGPPVLPPSMTNYSAQSASHAMHITIFPPPSVAAKVTARKATNIVVVGGGLTSAQISDMAVRHGVSRVWHLMRGPLKVKPFDVDLEWMGKFRNHSKAAFWSADTDQERLEQIRKARGGGSITPKFHKILKGHVAKGRVSLHMLTTIVEQSWDEATETWSLRTAPPVLEMPKIDYVYYATGMATDFQTLPFLKTMNEQYPVHGHGGLPCLNDDLMWRDGVPLFVTGRLASLRLGPGAGNLEGARMGAERIAWAIEEVLGARKDEGEQSDGEGDQEDQGYRYGAGIGSRYESLSEVDDA</sequence>
<organism evidence="1 2">
    <name type="scientific">Zalaria obscura</name>
    <dbReference type="NCBI Taxonomy" id="2024903"/>
    <lineage>
        <taxon>Eukaryota</taxon>
        <taxon>Fungi</taxon>
        <taxon>Dikarya</taxon>
        <taxon>Ascomycota</taxon>
        <taxon>Pezizomycotina</taxon>
        <taxon>Dothideomycetes</taxon>
        <taxon>Dothideomycetidae</taxon>
        <taxon>Dothideales</taxon>
        <taxon>Zalariaceae</taxon>
        <taxon>Zalaria</taxon>
    </lineage>
</organism>
<dbReference type="Proteomes" id="UP001320706">
    <property type="component" value="Unassembled WGS sequence"/>
</dbReference>
<dbReference type="EMBL" id="JAMKPW020000042">
    <property type="protein sequence ID" value="KAK8196071.1"/>
    <property type="molecule type" value="Genomic_DNA"/>
</dbReference>
<keyword evidence="2" id="KW-1185">Reference proteome</keyword>
<evidence type="ECO:0000313" key="1">
    <source>
        <dbReference type="EMBL" id="KAK8196071.1"/>
    </source>
</evidence>
<comment type="caution">
    <text evidence="1">The sequence shown here is derived from an EMBL/GenBank/DDBJ whole genome shotgun (WGS) entry which is preliminary data.</text>
</comment>